<dbReference type="InterPro" id="IPR023796">
    <property type="entry name" value="Serpin_dom"/>
</dbReference>
<protein>
    <recommendedName>
        <fullName evidence="8">Serpin domain-containing protein</fullName>
    </recommendedName>
</protein>
<dbReference type="Pfam" id="PF05577">
    <property type="entry name" value="Peptidase_S28"/>
    <property type="match status" value="1"/>
</dbReference>
<dbReference type="AlphaFoldDB" id="A0A5J5DK32"/>
<dbReference type="InterPro" id="IPR023795">
    <property type="entry name" value="Serpin_CS"/>
</dbReference>
<gene>
    <name evidence="9" type="ORF">FQN60_004569</name>
</gene>
<dbReference type="SMART" id="SM00093">
    <property type="entry name" value="SERPIN"/>
    <property type="match status" value="1"/>
</dbReference>
<keyword evidence="3 7" id="KW-0732">Signal</keyword>
<dbReference type="FunFam" id="1.20.120.980:FF:000003">
    <property type="entry name" value="Serine protease 16"/>
    <property type="match status" value="1"/>
</dbReference>
<dbReference type="GO" id="GO:0070008">
    <property type="term" value="F:serine-type exopeptidase activity"/>
    <property type="evidence" value="ECO:0007669"/>
    <property type="project" value="InterPro"/>
</dbReference>
<dbReference type="InterPro" id="IPR042185">
    <property type="entry name" value="Serpin_sf_2"/>
</dbReference>
<dbReference type="Gene3D" id="3.30.497.10">
    <property type="entry name" value="Antithrombin, subunit I, domain 2"/>
    <property type="match status" value="1"/>
</dbReference>
<evidence type="ECO:0000256" key="5">
    <source>
        <dbReference type="ARBA" id="ARBA00023180"/>
    </source>
</evidence>
<evidence type="ECO:0000256" key="4">
    <source>
        <dbReference type="ARBA" id="ARBA00022801"/>
    </source>
</evidence>
<evidence type="ECO:0000256" key="3">
    <source>
        <dbReference type="ARBA" id="ARBA00022729"/>
    </source>
</evidence>
<comment type="similarity">
    <text evidence="1">Belongs to the peptidase S28 family.</text>
</comment>
<reference evidence="9 10" key="1">
    <citation type="submission" date="2019-08" db="EMBL/GenBank/DDBJ databases">
        <title>A chromosome-level genome assembly, high-density linkage maps, and genome scans reveal the genomic architecture of hybrid incompatibilities underlying speciation via character displacement in darters (Percidae: Etheostominae).</title>
        <authorList>
            <person name="Moran R.L."/>
            <person name="Catchen J.M."/>
            <person name="Fuller R.C."/>
        </authorList>
    </citation>
    <scope>NUCLEOTIDE SEQUENCE [LARGE SCALE GENOMIC DNA]</scope>
    <source>
        <strain evidence="9">EspeVRDwgs_2016</strain>
        <tissue evidence="9">Muscle</tissue>
    </source>
</reference>
<dbReference type="InterPro" id="IPR036186">
    <property type="entry name" value="Serpin_sf"/>
</dbReference>
<dbReference type="InterPro" id="IPR008758">
    <property type="entry name" value="Peptidase_S28"/>
</dbReference>
<evidence type="ECO:0000256" key="6">
    <source>
        <dbReference type="RuleBase" id="RU000411"/>
    </source>
</evidence>
<dbReference type="PANTHER" id="PTHR11010:SF117">
    <property type="entry name" value="SERINE PROTEASE 16"/>
    <property type="match status" value="1"/>
</dbReference>
<sequence>MALERCELLCNVTLFLLFSFFVVGEGQSKGFRKFNQVQDTRHRVVSEEQWFTQKLDHFAGADSRKWKQRYFVNETYYKPGGPVFLMIGGEGPANPVWMEYGTWLTYAKKVGALCLMLEHRFYGKSHPTIDLSTDSLRFLSSRQALADLAHFRTVMAETRGLTNSKWVAFGGSYPGSLAAWFRLKYPHLVHASVATSAPVFATVNFPEYLEVVWRSLASENAECPLLVKKASSTLLERLKDPKTYDNITKDFNLCSKLQIQTEMDSAYFLEMLAGNFMDVVQYNEDNRGFEGVQGTNITIKVLCGVMGDTSLGEPYARYVAVARLMMDTFSIKCLDASFNNYVREMTNTSWDGPAAGGGRQWVYQTCTEFGFYQSTDSPNQPFTGFPLVYHVKQCADFYNVSAEQLAEAVAQTNEYYGGYDIRSTRIVLPNGSIDPWHALGITQDITPDLPAVFIKGTAHCANMYPARSEDLPQLALARDHIFLLLQKSMMISPVGPRDGVLGTPNNFWKLCAVELAMKHLSLFCLYVLVTLYGHKGVLSQTPSYGERGSDLGIQVFQQVVRSKPLENVVLSPHGVASILGMLLPGAHGETRKQILKGLRYKKNGPYRMLKKLHKTLTAKSNQDVVLIANAMFSQEGFPMEEAFVSTNKANFQCKSRDLDFSNPNVAADEINEWVNNKTKGHIPNLIKADMLDPALTRLVAVNSIYFKGLWKSRFQPENTKMRPFNGGNGNVYKVPMMSQLSVFSIGIATTPQGLKYKVIELPYHGNTISMVIVVPSEEDTPLSRVIPHISTATVQSWSKLMHMRKVRLLIPKFTADAEVDLEAPLSALGITDMFSQDKADFRHLSAQPVHVSKALQKAKVVVNEDGTKAAAATTAILLARSSPPWVTVDRPFLFLIRHNPTGPRYYSLYGPDQPAVSPAITGQPLVAS</sequence>
<comment type="similarity">
    <text evidence="6">Belongs to the serpin family.</text>
</comment>
<feature type="domain" description="Serpin" evidence="8">
    <location>
        <begin position="553"/>
        <end position="903"/>
    </location>
</feature>
<dbReference type="PANTHER" id="PTHR11010">
    <property type="entry name" value="PROTEASE S28 PRO-X CARBOXYPEPTIDASE-RELATED"/>
    <property type="match status" value="1"/>
</dbReference>
<organism evidence="9 10">
    <name type="scientific">Etheostoma spectabile</name>
    <name type="common">orangethroat darter</name>
    <dbReference type="NCBI Taxonomy" id="54343"/>
    <lineage>
        <taxon>Eukaryota</taxon>
        <taxon>Metazoa</taxon>
        <taxon>Chordata</taxon>
        <taxon>Craniata</taxon>
        <taxon>Vertebrata</taxon>
        <taxon>Euteleostomi</taxon>
        <taxon>Actinopterygii</taxon>
        <taxon>Neopterygii</taxon>
        <taxon>Teleostei</taxon>
        <taxon>Neoteleostei</taxon>
        <taxon>Acanthomorphata</taxon>
        <taxon>Eupercaria</taxon>
        <taxon>Perciformes</taxon>
        <taxon>Percoidei</taxon>
        <taxon>Percidae</taxon>
        <taxon>Etheostomatinae</taxon>
        <taxon>Etheostoma</taxon>
    </lineage>
</organism>
<evidence type="ECO:0000259" key="8">
    <source>
        <dbReference type="SMART" id="SM00093"/>
    </source>
</evidence>
<dbReference type="InterPro" id="IPR042269">
    <property type="entry name" value="Ser_carbopepase_S28_SKS"/>
</dbReference>
<feature type="chain" id="PRO_5023803113" description="Serpin domain-containing protein" evidence="7">
    <location>
        <begin position="27"/>
        <end position="928"/>
    </location>
</feature>
<dbReference type="InterPro" id="IPR042178">
    <property type="entry name" value="Serpin_sf_1"/>
</dbReference>
<evidence type="ECO:0000256" key="2">
    <source>
        <dbReference type="ARBA" id="ARBA00022670"/>
    </source>
</evidence>
<dbReference type="Proteomes" id="UP000327493">
    <property type="component" value="Chromosome 3"/>
</dbReference>
<keyword evidence="2" id="KW-0645">Protease</keyword>
<evidence type="ECO:0000313" key="10">
    <source>
        <dbReference type="Proteomes" id="UP000327493"/>
    </source>
</evidence>
<evidence type="ECO:0000256" key="7">
    <source>
        <dbReference type="SAM" id="SignalP"/>
    </source>
</evidence>
<proteinExistence type="inferred from homology"/>
<evidence type="ECO:0000256" key="1">
    <source>
        <dbReference type="ARBA" id="ARBA00011079"/>
    </source>
</evidence>
<dbReference type="SUPFAM" id="SSF53474">
    <property type="entry name" value="alpha/beta-Hydrolases"/>
    <property type="match status" value="1"/>
</dbReference>
<dbReference type="GO" id="GO:0006508">
    <property type="term" value="P:proteolysis"/>
    <property type="evidence" value="ECO:0007669"/>
    <property type="project" value="UniProtKB-KW"/>
</dbReference>
<name>A0A5J5DK32_9PERO</name>
<feature type="signal peptide" evidence="7">
    <location>
        <begin position="1"/>
        <end position="26"/>
    </location>
</feature>
<accession>A0A5J5DK32</accession>
<dbReference type="GO" id="GO:0008239">
    <property type="term" value="F:dipeptidyl-peptidase activity"/>
    <property type="evidence" value="ECO:0007669"/>
    <property type="project" value="TreeGrafter"/>
</dbReference>
<evidence type="ECO:0000313" key="9">
    <source>
        <dbReference type="EMBL" id="KAA8593735.1"/>
    </source>
</evidence>
<dbReference type="Pfam" id="PF00079">
    <property type="entry name" value="Serpin"/>
    <property type="match status" value="1"/>
</dbReference>
<keyword evidence="4" id="KW-0378">Hydrolase</keyword>
<dbReference type="Gene3D" id="1.20.120.980">
    <property type="entry name" value="Serine carboxypeptidase S28, SKS domain"/>
    <property type="match status" value="1"/>
</dbReference>
<keyword evidence="5" id="KW-0325">Glycoprotein</keyword>
<comment type="caution">
    <text evidence="9">The sequence shown here is derived from an EMBL/GenBank/DDBJ whole genome shotgun (WGS) entry which is preliminary data.</text>
</comment>
<dbReference type="Gene3D" id="3.40.50.1820">
    <property type="entry name" value="alpha/beta hydrolase"/>
    <property type="match status" value="1"/>
</dbReference>
<dbReference type="InterPro" id="IPR029058">
    <property type="entry name" value="AB_hydrolase_fold"/>
</dbReference>
<dbReference type="Gene3D" id="2.30.39.10">
    <property type="entry name" value="Alpha-1-antitrypsin, domain 1"/>
    <property type="match status" value="1"/>
</dbReference>
<dbReference type="PROSITE" id="PS00284">
    <property type="entry name" value="SERPIN"/>
    <property type="match status" value="1"/>
</dbReference>
<dbReference type="EMBL" id="VOFY01000003">
    <property type="protein sequence ID" value="KAA8593735.1"/>
    <property type="molecule type" value="Genomic_DNA"/>
</dbReference>
<keyword evidence="10" id="KW-1185">Reference proteome</keyword>
<dbReference type="SUPFAM" id="SSF56574">
    <property type="entry name" value="Serpins"/>
    <property type="match status" value="1"/>
</dbReference>